<evidence type="ECO:0000256" key="2">
    <source>
        <dbReference type="ARBA" id="ARBA00008417"/>
    </source>
</evidence>
<proteinExistence type="inferred from homology"/>
<evidence type="ECO:0000256" key="6">
    <source>
        <dbReference type="ARBA" id="ARBA00022692"/>
    </source>
</evidence>
<feature type="transmembrane region" description="Helical" evidence="10">
    <location>
        <begin position="171"/>
        <end position="192"/>
    </location>
</feature>
<evidence type="ECO:0000256" key="8">
    <source>
        <dbReference type="ARBA" id="ARBA00023136"/>
    </source>
</evidence>
<dbReference type="AlphaFoldDB" id="L1NH25"/>
<dbReference type="InterPro" id="IPR051327">
    <property type="entry name" value="MATE_MepA_subfamily"/>
</dbReference>
<feature type="transmembrane region" description="Helical" evidence="10">
    <location>
        <begin position="274"/>
        <end position="297"/>
    </location>
</feature>
<dbReference type="OrthoDB" id="9811110at2"/>
<dbReference type="GO" id="GO:0015297">
    <property type="term" value="F:antiporter activity"/>
    <property type="evidence" value="ECO:0007669"/>
    <property type="project" value="InterPro"/>
</dbReference>
<keyword evidence="7 10" id="KW-1133">Transmembrane helix</keyword>
<evidence type="ECO:0000256" key="1">
    <source>
        <dbReference type="ARBA" id="ARBA00004651"/>
    </source>
</evidence>
<feature type="transmembrane region" description="Helical" evidence="10">
    <location>
        <begin position="97"/>
        <end position="119"/>
    </location>
</feature>
<evidence type="ECO:0000256" key="10">
    <source>
        <dbReference type="SAM" id="Phobius"/>
    </source>
</evidence>
<dbReference type="EMBL" id="AMEP01000047">
    <property type="protein sequence ID" value="EKY02688.1"/>
    <property type="molecule type" value="Genomic_DNA"/>
</dbReference>
<dbReference type="InterPro" id="IPR045070">
    <property type="entry name" value="MATE_MepA-like"/>
</dbReference>
<dbReference type="GO" id="GO:0046677">
    <property type="term" value="P:response to antibiotic"/>
    <property type="evidence" value="ECO:0007669"/>
    <property type="project" value="UniProtKB-KW"/>
</dbReference>
<feature type="transmembrane region" description="Helical" evidence="10">
    <location>
        <begin position="422"/>
        <end position="442"/>
    </location>
</feature>
<comment type="subcellular location">
    <subcellularLocation>
        <location evidence="1">Cell membrane</location>
        <topology evidence="1">Multi-pass membrane protein</topology>
    </subcellularLocation>
</comment>
<evidence type="ECO:0000256" key="4">
    <source>
        <dbReference type="ARBA" id="ARBA00022448"/>
    </source>
</evidence>
<reference evidence="11 12" key="1">
    <citation type="submission" date="2012-05" db="EMBL/GenBank/DDBJ databases">
        <authorList>
            <person name="Weinstock G."/>
            <person name="Sodergren E."/>
            <person name="Lobos E.A."/>
            <person name="Fulton L."/>
            <person name="Fulton R."/>
            <person name="Courtney L."/>
            <person name="Fronick C."/>
            <person name="O'Laughlin M."/>
            <person name="Godfrey J."/>
            <person name="Wilson R.M."/>
            <person name="Miner T."/>
            <person name="Farmer C."/>
            <person name="Delehaunty K."/>
            <person name="Cordes M."/>
            <person name="Minx P."/>
            <person name="Tomlinson C."/>
            <person name="Chen J."/>
            <person name="Wollam A."/>
            <person name="Pepin K.H."/>
            <person name="Bhonagiri V."/>
            <person name="Zhang X."/>
            <person name="Suruliraj S."/>
            <person name="Warren W."/>
            <person name="Mitreva M."/>
            <person name="Mardis E.R."/>
            <person name="Wilson R.K."/>
        </authorList>
    </citation>
    <scope>NUCLEOTIDE SEQUENCE [LARGE SCALE GENOMIC DNA]</scope>
    <source>
        <strain evidence="11 12">F0055</strain>
    </source>
</reference>
<feature type="transmembrane region" description="Helical" evidence="10">
    <location>
        <begin position="354"/>
        <end position="378"/>
    </location>
</feature>
<dbReference type="PANTHER" id="PTHR43823">
    <property type="entry name" value="SPORULATION PROTEIN YKVU"/>
    <property type="match status" value="1"/>
</dbReference>
<organism evidence="11 12">
    <name type="scientific">Hoylesella saccharolytica F0055</name>
    <dbReference type="NCBI Taxonomy" id="1127699"/>
    <lineage>
        <taxon>Bacteria</taxon>
        <taxon>Pseudomonadati</taxon>
        <taxon>Bacteroidota</taxon>
        <taxon>Bacteroidia</taxon>
        <taxon>Bacteroidales</taxon>
        <taxon>Prevotellaceae</taxon>
        <taxon>Hoylesella</taxon>
    </lineage>
</organism>
<feature type="transmembrane region" description="Helical" evidence="10">
    <location>
        <begin position="68"/>
        <end position="85"/>
    </location>
</feature>
<dbReference type="PATRIC" id="fig|1127699.3.peg.680"/>
<evidence type="ECO:0000256" key="9">
    <source>
        <dbReference type="ARBA" id="ARBA00023251"/>
    </source>
</evidence>
<sequence length="461" mass="50232">MDNKDATLELGTRPVGRLLMQYAIPAIIAMTASSLYNMVDSIFIGQGVGPMAISGLAITFPLMNLSTAFGAGIGVGAATLLSVKLGQRDYGAAQNILGNTLVLNTIIGVVFTVVSLAFLDPILHFFGASERTLPYARDYMEIILLGNVVSHIYFGQNALLRAAGKPKQAMYMTMFTVVLNTVLDPLFIWPMGLGIRGAAYATILSQAVALVWQLKIFSNRDELIHFKRGIFHLKSSLVKNIIGIGMSPFSMNVCACFIVIIINTGMVKYGGDMAVGAYGIVNRIAFIFVMITMGVNQGMQPIAGYNYGALKFDRMMRVLKYAIVAGTGVTTTGFLIGQFLAYPCVRLFTTDTTLIAMSIHGMHITFITFPIIGYQMVIANFFQSIGKAKISVFLSLSRQLLFLMPLLLILPPRFGVDGVWASMPVADTVAAIVAAVMMFIYIKKFKNQQKQWADGNAESNY</sequence>
<feature type="transmembrane region" description="Helical" evidence="10">
    <location>
        <begin position="237"/>
        <end position="262"/>
    </location>
</feature>
<evidence type="ECO:0000313" key="11">
    <source>
        <dbReference type="EMBL" id="EKY02688.1"/>
    </source>
</evidence>
<comment type="similarity">
    <text evidence="2">Belongs to the multi antimicrobial extrusion (MATE) (TC 2.A.66.1) family. MepA subfamily.</text>
</comment>
<dbReference type="STRING" id="1127699.HMPREF9151_00734"/>
<keyword evidence="4" id="KW-0813">Transport</keyword>
<evidence type="ECO:0000256" key="3">
    <source>
        <dbReference type="ARBA" id="ARBA00022106"/>
    </source>
</evidence>
<dbReference type="CDD" id="cd13143">
    <property type="entry name" value="MATE_MepA_like"/>
    <property type="match status" value="1"/>
</dbReference>
<keyword evidence="12" id="KW-1185">Reference proteome</keyword>
<dbReference type="Pfam" id="PF01554">
    <property type="entry name" value="MatE"/>
    <property type="match status" value="2"/>
</dbReference>
<dbReference type="Proteomes" id="UP000010433">
    <property type="component" value="Unassembled WGS sequence"/>
</dbReference>
<dbReference type="PANTHER" id="PTHR43823:SF3">
    <property type="entry name" value="MULTIDRUG EXPORT PROTEIN MEPA"/>
    <property type="match status" value="1"/>
</dbReference>
<comment type="caution">
    <text evidence="11">The sequence shown here is derived from an EMBL/GenBank/DDBJ whole genome shotgun (WGS) entry which is preliminary data.</text>
</comment>
<dbReference type="GO" id="GO:0042910">
    <property type="term" value="F:xenobiotic transmembrane transporter activity"/>
    <property type="evidence" value="ECO:0007669"/>
    <property type="project" value="InterPro"/>
</dbReference>
<dbReference type="InterPro" id="IPR002528">
    <property type="entry name" value="MATE_fam"/>
</dbReference>
<dbReference type="GO" id="GO:0005886">
    <property type="term" value="C:plasma membrane"/>
    <property type="evidence" value="ECO:0007669"/>
    <property type="project" value="UniProtKB-SubCell"/>
</dbReference>
<protein>
    <recommendedName>
        <fullName evidence="3">Multidrug export protein MepA</fullName>
    </recommendedName>
</protein>
<dbReference type="RefSeq" id="WP_009161900.1">
    <property type="nucleotide sequence ID" value="NZ_KB290974.1"/>
</dbReference>
<keyword evidence="5" id="KW-1003">Cell membrane</keyword>
<evidence type="ECO:0000256" key="7">
    <source>
        <dbReference type="ARBA" id="ARBA00022989"/>
    </source>
</evidence>
<feature type="transmembrane region" description="Helical" evidence="10">
    <location>
        <begin position="139"/>
        <end position="159"/>
    </location>
</feature>
<name>L1NH25_9BACT</name>
<dbReference type="PIRSF" id="PIRSF006603">
    <property type="entry name" value="DinF"/>
    <property type="match status" value="1"/>
</dbReference>
<evidence type="ECO:0000256" key="5">
    <source>
        <dbReference type="ARBA" id="ARBA00022475"/>
    </source>
</evidence>
<accession>L1NH25</accession>
<feature type="transmembrane region" description="Helical" evidence="10">
    <location>
        <begin position="318"/>
        <end position="342"/>
    </location>
</feature>
<keyword evidence="8 10" id="KW-0472">Membrane</keyword>
<evidence type="ECO:0000313" key="12">
    <source>
        <dbReference type="Proteomes" id="UP000010433"/>
    </source>
</evidence>
<feature type="transmembrane region" description="Helical" evidence="10">
    <location>
        <begin position="390"/>
        <end position="410"/>
    </location>
</feature>
<dbReference type="NCBIfam" id="TIGR00797">
    <property type="entry name" value="matE"/>
    <property type="match status" value="1"/>
</dbReference>
<keyword evidence="9" id="KW-0046">Antibiotic resistance</keyword>
<feature type="transmembrane region" description="Helical" evidence="10">
    <location>
        <begin position="198"/>
        <end position="217"/>
    </location>
</feature>
<dbReference type="HOGENOM" id="CLU_012893_0_0_10"/>
<feature type="transmembrane region" description="Helical" evidence="10">
    <location>
        <begin position="18"/>
        <end position="36"/>
    </location>
</feature>
<keyword evidence="6 10" id="KW-0812">Transmembrane</keyword>
<dbReference type="InterPro" id="IPR048279">
    <property type="entry name" value="MdtK-like"/>
</dbReference>
<gene>
    <name evidence="11" type="ORF">HMPREF9151_00734</name>
</gene>